<dbReference type="AlphaFoldDB" id="A0AAN8TZW9"/>
<dbReference type="Proteomes" id="UP001371456">
    <property type="component" value="Unassembled WGS sequence"/>
</dbReference>
<evidence type="ECO:0000313" key="2">
    <source>
        <dbReference type="Proteomes" id="UP001371456"/>
    </source>
</evidence>
<proteinExistence type="predicted"/>
<protein>
    <submittedName>
        <fullName evidence="1">Uncharacterized protein</fullName>
    </submittedName>
</protein>
<gene>
    <name evidence="1" type="ORF">RDI58_005885</name>
</gene>
<reference evidence="1 2" key="1">
    <citation type="submission" date="2024-02" db="EMBL/GenBank/DDBJ databases">
        <title>de novo genome assembly of Solanum bulbocastanum strain 11H21.</title>
        <authorList>
            <person name="Hosaka A.J."/>
        </authorList>
    </citation>
    <scope>NUCLEOTIDE SEQUENCE [LARGE SCALE GENOMIC DNA]</scope>
    <source>
        <tissue evidence="1">Young leaves</tissue>
    </source>
</reference>
<dbReference type="EMBL" id="JBANQN010000002">
    <property type="protein sequence ID" value="KAK6798183.1"/>
    <property type="molecule type" value="Genomic_DNA"/>
</dbReference>
<sequence length="44" mass="5069">MEDYLKVFVEETSFYNRLVLDPPLVADISCHESYALVLCPSITF</sequence>
<name>A0AAN8TZW9_SOLBU</name>
<keyword evidence="2" id="KW-1185">Reference proteome</keyword>
<accession>A0AAN8TZW9</accession>
<comment type="caution">
    <text evidence="1">The sequence shown here is derived from an EMBL/GenBank/DDBJ whole genome shotgun (WGS) entry which is preliminary data.</text>
</comment>
<organism evidence="1 2">
    <name type="scientific">Solanum bulbocastanum</name>
    <name type="common">Wild potato</name>
    <dbReference type="NCBI Taxonomy" id="147425"/>
    <lineage>
        <taxon>Eukaryota</taxon>
        <taxon>Viridiplantae</taxon>
        <taxon>Streptophyta</taxon>
        <taxon>Embryophyta</taxon>
        <taxon>Tracheophyta</taxon>
        <taxon>Spermatophyta</taxon>
        <taxon>Magnoliopsida</taxon>
        <taxon>eudicotyledons</taxon>
        <taxon>Gunneridae</taxon>
        <taxon>Pentapetalae</taxon>
        <taxon>asterids</taxon>
        <taxon>lamiids</taxon>
        <taxon>Solanales</taxon>
        <taxon>Solanaceae</taxon>
        <taxon>Solanoideae</taxon>
        <taxon>Solaneae</taxon>
        <taxon>Solanum</taxon>
    </lineage>
</organism>
<evidence type="ECO:0000313" key="1">
    <source>
        <dbReference type="EMBL" id="KAK6798183.1"/>
    </source>
</evidence>